<feature type="coiled-coil region" evidence="6">
    <location>
        <begin position="387"/>
        <end position="428"/>
    </location>
</feature>
<name>A0AAD5GNP4_AMBAR</name>
<feature type="domain" description="TF-B3" evidence="7">
    <location>
        <begin position="132"/>
        <end position="202"/>
    </location>
</feature>
<evidence type="ECO:0000259" key="7">
    <source>
        <dbReference type="Pfam" id="PF02362"/>
    </source>
</evidence>
<organism evidence="8 9">
    <name type="scientific">Ambrosia artemisiifolia</name>
    <name type="common">Common ragweed</name>
    <dbReference type="NCBI Taxonomy" id="4212"/>
    <lineage>
        <taxon>Eukaryota</taxon>
        <taxon>Viridiplantae</taxon>
        <taxon>Streptophyta</taxon>
        <taxon>Embryophyta</taxon>
        <taxon>Tracheophyta</taxon>
        <taxon>Spermatophyta</taxon>
        <taxon>Magnoliopsida</taxon>
        <taxon>eudicotyledons</taxon>
        <taxon>Gunneridae</taxon>
        <taxon>Pentapetalae</taxon>
        <taxon>asterids</taxon>
        <taxon>campanulids</taxon>
        <taxon>Asterales</taxon>
        <taxon>Asteraceae</taxon>
        <taxon>Asteroideae</taxon>
        <taxon>Heliantheae alliance</taxon>
        <taxon>Heliantheae</taxon>
        <taxon>Ambrosia</taxon>
    </lineage>
</organism>
<dbReference type="EMBL" id="JAMZMK010006873">
    <property type="protein sequence ID" value="KAI7746921.1"/>
    <property type="molecule type" value="Genomic_DNA"/>
</dbReference>
<dbReference type="SUPFAM" id="SSF101936">
    <property type="entry name" value="DNA-binding pseudobarrel domain"/>
    <property type="match status" value="1"/>
</dbReference>
<evidence type="ECO:0000256" key="3">
    <source>
        <dbReference type="ARBA" id="ARBA00023125"/>
    </source>
</evidence>
<dbReference type="GO" id="GO:0003677">
    <property type="term" value="F:DNA binding"/>
    <property type="evidence" value="ECO:0007669"/>
    <property type="project" value="UniProtKB-KW"/>
</dbReference>
<dbReference type="InterPro" id="IPR044837">
    <property type="entry name" value="REM16-like"/>
</dbReference>
<keyword evidence="5" id="KW-0539">Nucleus</keyword>
<dbReference type="Proteomes" id="UP001206925">
    <property type="component" value="Unassembled WGS sequence"/>
</dbReference>
<accession>A0AAD5GNP4</accession>
<gene>
    <name evidence="8" type="ORF">M8C21_020650</name>
</gene>
<keyword evidence="3" id="KW-0238">DNA-binding</keyword>
<dbReference type="CDD" id="cd10017">
    <property type="entry name" value="B3_DNA"/>
    <property type="match status" value="1"/>
</dbReference>
<keyword evidence="2" id="KW-0805">Transcription regulation</keyword>
<evidence type="ECO:0000256" key="5">
    <source>
        <dbReference type="ARBA" id="ARBA00023242"/>
    </source>
</evidence>
<dbReference type="GO" id="GO:0005634">
    <property type="term" value="C:nucleus"/>
    <property type="evidence" value="ECO:0007669"/>
    <property type="project" value="UniProtKB-SubCell"/>
</dbReference>
<dbReference type="InterPro" id="IPR015300">
    <property type="entry name" value="DNA-bd_pseudobarrel_sf"/>
</dbReference>
<keyword evidence="6" id="KW-0175">Coiled coil</keyword>
<evidence type="ECO:0000313" key="8">
    <source>
        <dbReference type="EMBL" id="KAI7746921.1"/>
    </source>
</evidence>
<keyword evidence="9" id="KW-1185">Reference proteome</keyword>
<dbReference type="PANTHER" id="PTHR31391:SF107">
    <property type="entry name" value="DNA-BINDING PSEUDOBARREL DOMAIN-CONTAINING PROTEIN-RELATED"/>
    <property type="match status" value="1"/>
</dbReference>
<comment type="subcellular location">
    <subcellularLocation>
        <location evidence="1">Nucleus</location>
    </subcellularLocation>
</comment>
<dbReference type="AlphaFoldDB" id="A0AAD5GNP4"/>
<dbReference type="Pfam" id="PF02362">
    <property type="entry name" value="B3"/>
    <property type="match status" value="1"/>
</dbReference>
<keyword evidence="4" id="KW-0804">Transcription</keyword>
<evidence type="ECO:0000313" key="9">
    <source>
        <dbReference type="Proteomes" id="UP001206925"/>
    </source>
</evidence>
<proteinExistence type="predicted"/>
<evidence type="ECO:0000256" key="4">
    <source>
        <dbReference type="ARBA" id="ARBA00023163"/>
    </source>
</evidence>
<reference evidence="8" key="1">
    <citation type="submission" date="2022-06" db="EMBL/GenBank/DDBJ databases">
        <title>Uncovering the hologenomic basis of an extraordinary plant invasion.</title>
        <authorList>
            <person name="Bieker V.C."/>
            <person name="Martin M.D."/>
            <person name="Gilbert T."/>
            <person name="Hodgins K."/>
            <person name="Battlay P."/>
            <person name="Petersen B."/>
            <person name="Wilson J."/>
        </authorList>
    </citation>
    <scope>NUCLEOTIDE SEQUENCE</scope>
    <source>
        <strain evidence="8">AA19_3_7</strain>
        <tissue evidence="8">Leaf</tissue>
    </source>
</reference>
<dbReference type="Gene3D" id="2.40.330.10">
    <property type="entry name" value="DNA-binding pseudobarrel domain"/>
    <property type="match status" value="1"/>
</dbReference>
<sequence length="446" mass="51339">MVVSKQDYEQLRNQRIEENRRRMEELRLHHLTQALKPPQMKRTQPRLIGTEMVAVRKSNRVANLPARVYKAELIYKAAIVARDSSSKCSRTRSSAMTKAVEVRISLGTEHPSCIMMLKGRQSSLQGHLPCSNSMVFPLWFWKMYLPKADSEMVIEDQNGEIHHVKYYTKSRNFSVGWKKFAVGQNLLLGDVLVFHLVQPYKFKGFSCLANDLKKANDLIARLNLEARMKQMIPETERAKPFSSTMVQKKQRLSNPSSQIISQCMEQSRNNSEELGSAVLQGSRRSKPDLSSQELEAFKDFHIMVKGVSCMIVFPKTFITSMIGETVNIANEIKNCKLTTTKEQIHAWDNSLKSFSHLGMKVEFLRDKIATLSTLVFESENKLDMERYMEATADHKHIEDEIKRLTEELKKLDESSRKIKAIVDDLKQKAGKYEVKFQEEVPLAIFE</sequence>
<dbReference type="InterPro" id="IPR003340">
    <property type="entry name" value="B3_DNA-bd"/>
</dbReference>
<comment type="caution">
    <text evidence="8">The sequence shown here is derived from an EMBL/GenBank/DDBJ whole genome shotgun (WGS) entry which is preliminary data.</text>
</comment>
<dbReference type="PANTHER" id="PTHR31391">
    <property type="entry name" value="B3 DOMAIN-CONTAINING PROTEIN OS11G0197600-RELATED"/>
    <property type="match status" value="1"/>
</dbReference>
<evidence type="ECO:0000256" key="1">
    <source>
        <dbReference type="ARBA" id="ARBA00004123"/>
    </source>
</evidence>
<evidence type="ECO:0000256" key="2">
    <source>
        <dbReference type="ARBA" id="ARBA00023015"/>
    </source>
</evidence>
<protein>
    <recommendedName>
        <fullName evidence="7">TF-B3 domain-containing protein</fullName>
    </recommendedName>
</protein>
<evidence type="ECO:0000256" key="6">
    <source>
        <dbReference type="SAM" id="Coils"/>
    </source>
</evidence>